<organism evidence="1 2">
    <name type="scientific">Hyalangium minutum</name>
    <dbReference type="NCBI Taxonomy" id="394096"/>
    <lineage>
        <taxon>Bacteria</taxon>
        <taxon>Pseudomonadati</taxon>
        <taxon>Myxococcota</taxon>
        <taxon>Myxococcia</taxon>
        <taxon>Myxococcales</taxon>
        <taxon>Cystobacterineae</taxon>
        <taxon>Archangiaceae</taxon>
        <taxon>Hyalangium</taxon>
    </lineage>
</organism>
<evidence type="ECO:0000313" key="2">
    <source>
        <dbReference type="Proteomes" id="UP000028725"/>
    </source>
</evidence>
<name>A0A085WUB3_9BACT</name>
<dbReference type="RefSeq" id="WP_240486532.1">
    <property type="nucleotide sequence ID" value="NZ_JMCB01000002.1"/>
</dbReference>
<dbReference type="Proteomes" id="UP000028725">
    <property type="component" value="Unassembled WGS sequence"/>
</dbReference>
<dbReference type="EMBL" id="JMCB01000002">
    <property type="protein sequence ID" value="KFE71276.1"/>
    <property type="molecule type" value="Genomic_DNA"/>
</dbReference>
<accession>A0A085WUB3</accession>
<comment type="caution">
    <text evidence="1">The sequence shown here is derived from an EMBL/GenBank/DDBJ whole genome shotgun (WGS) entry which is preliminary data.</text>
</comment>
<proteinExistence type="predicted"/>
<protein>
    <submittedName>
        <fullName evidence="1">Uncharacterized protein</fullName>
    </submittedName>
</protein>
<sequence>MRRTREDWWKSVAERRDDHLIKLLKAKAPWPDFKQAIRAQEAELIREAQTPVERRHIQQLSMPVLLTEAYARGLEWDEFGPLVRRIQRLGYADMTHRIHVACLFVQSLPRFPERARQAFAMLDGVEGSLKRIRKSHYLRKEGMEGIAHARAVAAAAGISSPK</sequence>
<keyword evidence="2" id="KW-1185">Reference proteome</keyword>
<gene>
    <name evidence="1" type="ORF">DB31_3406</name>
</gene>
<reference evidence="1 2" key="1">
    <citation type="submission" date="2014-04" db="EMBL/GenBank/DDBJ databases">
        <title>Genome assembly of Hyalangium minutum DSM 14724.</title>
        <authorList>
            <person name="Sharma G."/>
            <person name="Subramanian S."/>
        </authorList>
    </citation>
    <scope>NUCLEOTIDE SEQUENCE [LARGE SCALE GENOMIC DNA]</scope>
    <source>
        <strain evidence="1 2">DSM 14724</strain>
    </source>
</reference>
<evidence type="ECO:0000313" key="1">
    <source>
        <dbReference type="EMBL" id="KFE71276.1"/>
    </source>
</evidence>
<dbReference type="AlphaFoldDB" id="A0A085WUB3"/>